<evidence type="ECO:0000259" key="1">
    <source>
        <dbReference type="PROSITE" id="PS51550"/>
    </source>
</evidence>
<proteinExistence type="predicted"/>
<accession>A0A564YSN7</accession>
<dbReference type="InterPro" id="IPR008979">
    <property type="entry name" value="Galactose-bd-like_sf"/>
</dbReference>
<reference evidence="2 3" key="1">
    <citation type="submission" date="2019-07" db="EMBL/GenBank/DDBJ databases">
        <authorList>
            <person name="Jastrzebski P J."/>
            <person name="Paukszto L."/>
            <person name="Jastrzebski P J."/>
        </authorList>
    </citation>
    <scope>NUCLEOTIDE SEQUENCE [LARGE SCALE GENOMIC DNA]</scope>
    <source>
        <strain evidence="2 3">WMS-il1</strain>
    </source>
</reference>
<dbReference type="PROSITE" id="PS51550">
    <property type="entry name" value="EPH_LBD"/>
    <property type="match status" value="1"/>
</dbReference>
<organism evidence="2 3">
    <name type="scientific">Hymenolepis diminuta</name>
    <name type="common">Rat tapeworm</name>
    <dbReference type="NCBI Taxonomy" id="6216"/>
    <lineage>
        <taxon>Eukaryota</taxon>
        <taxon>Metazoa</taxon>
        <taxon>Spiralia</taxon>
        <taxon>Lophotrochozoa</taxon>
        <taxon>Platyhelminthes</taxon>
        <taxon>Cestoda</taxon>
        <taxon>Eucestoda</taxon>
        <taxon>Cyclophyllidea</taxon>
        <taxon>Hymenolepididae</taxon>
        <taxon>Hymenolepis</taxon>
    </lineage>
</organism>
<gene>
    <name evidence="2" type="ORF">WMSIL1_LOCUS8416</name>
</gene>
<dbReference type="InterPro" id="IPR001090">
    <property type="entry name" value="Ephrin_rcpt_lig-bd_dom"/>
</dbReference>
<protein>
    <recommendedName>
        <fullName evidence="1">Eph LBD domain-containing protein</fullName>
    </recommendedName>
</protein>
<dbReference type="Proteomes" id="UP000321570">
    <property type="component" value="Unassembled WGS sequence"/>
</dbReference>
<sequence length="132" mass="14676">ISSDRKWSSTYPSDDAAVTSWLIRFRPQTDQSTTLLPTSPVTNGWMRLAIRDQGACLMLDRIRVYYLSCPAWQVRFMSLPETPAGHDAEVREVQGHCVAGAEPTMVSQSDLNQLESLNQSQGLKPSFCKANG</sequence>
<feature type="non-terminal residue" evidence="2">
    <location>
        <position position="1"/>
    </location>
</feature>
<feature type="non-terminal residue" evidence="2">
    <location>
        <position position="132"/>
    </location>
</feature>
<dbReference type="Gene3D" id="3.30.200.20">
    <property type="entry name" value="Phosphorylase Kinase, domain 1"/>
    <property type="match status" value="1"/>
</dbReference>
<evidence type="ECO:0000313" key="2">
    <source>
        <dbReference type="EMBL" id="VUZ49708.1"/>
    </source>
</evidence>
<dbReference type="SUPFAM" id="SSF49785">
    <property type="entry name" value="Galactose-binding domain-like"/>
    <property type="match status" value="1"/>
</dbReference>
<evidence type="ECO:0000313" key="3">
    <source>
        <dbReference type="Proteomes" id="UP000321570"/>
    </source>
</evidence>
<dbReference type="AlphaFoldDB" id="A0A564YSN7"/>
<feature type="domain" description="Eph LBD" evidence="1">
    <location>
        <begin position="1"/>
        <end position="74"/>
    </location>
</feature>
<keyword evidence="3" id="KW-1185">Reference proteome</keyword>
<dbReference type="EMBL" id="CABIJS010000333">
    <property type="protein sequence ID" value="VUZ49708.1"/>
    <property type="molecule type" value="Genomic_DNA"/>
</dbReference>
<dbReference type="Gene3D" id="2.60.40.1770">
    <property type="entry name" value="ephrin a2 ectodomain"/>
    <property type="match status" value="1"/>
</dbReference>
<name>A0A564YSN7_HYMDI</name>